<dbReference type="InterPro" id="IPR011059">
    <property type="entry name" value="Metal-dep_hydrolase_composite"/>
</dbReference>
<protein>
    <recommendedName>
        <fullName evidence="1">Amidohydrolase-related domain-containing protein</fullName>
    </recommendedName>
</protein>
<dbReference type="RefSeq" id="WP_054590091.1">
    <property type="nucleotide sequence ID" value="NZ_CP012700.1"/>
</dbReference>
<dbReference type="SUPFAM" id="SSF51556">
    <property type="entry name" value="Metallo-dependent hydrolases"/>
    <property type="match status" value="1"/>
</dbReference>
<dbReference type="Gene3D" id="2.30.40.10">
    <property type="entry name" value="Urease, subunit C, domain 1"/>
    <property type="match status" value="1"/>
</dbReference>
<proteinExistence type="predicted"/>
<dbReference type="KEGG" id="smag:AN936_03895"/>
<accession>A0A0N7GS26</accession>
<dbReference type="InterPro" id="IPR057744">
    <property type="entry name" value="OTAase-like"/>
</dbReference>
<dbReference type="InterPro" id="IPR006680">
    <property type="entry name" value="Amidohydro-rel"/>
</dbReference>
<name>A0A0N7GS26_SPHMC</name>
<organism evidence="2 3">
    <name type="scientific">Sphingopyxis macrogoltabida</name>
    <name type="common">Sphingomonas macrogoltabidus</name>
    <dbReference type="NCBI Taxonomy" id="33050"/>
    <lineage>
        <taxon>Bacteria</taxon>
        <taxon>Pseudomonadati</taxon>
        <taxon>Pseudomonadota</taxon>
        <taxon>Alphaproteobacteria</taxon>
        <taxon>Sphingomonadales</taxon>
        <taxon>Sphingomonadaceae</taxon>
        <taxon>Sphingopyxis</taxon>
    </lineage>
</organism>
<dbReference type="GO" id="GO:0016810">
    <property type="term" value="F:hydrolase activity, acting on carbon-nitrogen (but not peptide) bonds"/>
    <property type="evidence" value="ECO:0007669"/>
    <property type="project" value="InterPro"/>
</dbReference>
<evidence type="ECO:0000259" key="1">
    <source>
        <dbReference type="Pfam" id="PF01979"/>
    </source>
</evidence>
<dbReference type="CDD" id="cd01299">
    <property type="entry name" value="Met_dep_hydrolase_A"/>
    <property type="match status" value="1"/>
</dbReference>
<reference evidence="2 3" key="1">
    <citation type="journal article" date="2015" name="Genome Announc.">
        <title>Complete Genome Sequence of Polypropylene Glycol- and Polyethylene Glycol-Degrading Sphingopyxis macrogoltabida Strain EY-1.</title>
        <authorList>
            <person name="Ohtsubo Y."/>
            <person name="Nagata Y."/>
            <person name="Numata M."/>
            <person name="Tsuchikane K."/>
            <person name="Hosoyama A."/>
            <person name="Yamazoe A."/>
            <person name="Tsuda M."/>
            <person name="Fujita N."/>
            <person name="Kawai F."/>
        </authorList>
    </citation>
    <scope>NUCLEOTIDE SEQUENCE [LARGE SCALE GENOMIC DNA]</scope>
    <source>
        <strain evidence="2 3">EY-1</strain>
    </source>
</reference>
<dbReference type="InterPro" id="IPR051781">
    <property type="entry name" value="Metallo-dep_Hydrolase"/>
</dbReference>
<dbReference type="OrthoDB" id="9782972at2"/>
<feature type="domain" description="Amidohydrolase-related" evidence="1">
    <location>
        <begin position="56"/>
        <end position="396"/>
    </location>
</feature>
<dbReference type="PATRIC" id="fig|33050.5.peg.808"/>
<gene>
    <name evidence="2" type="ORF">AN936_03895</name>
</gene>
<dbReference type="InterPro" id="IPR032466">
    <property type="entry name" value="Metal_Hydrolase"/>
</dbReference>
<dbReference type="Pfam" id="PF01979">
    <property type="entry name" value="Amidohydro_1"/>
    <property type="match status" value="1"/>
</dbReference>
<dbReference type="SUPFAM" id="SSF51338">
    <property type="entry name" value="Composite domain of metallo-dependent hydrolases"/>
    <property type="match status" value="1"/>
</dbReference>
<sequence length="420" mass="43818">MADAALVLTNARVLDVEAGRLIDGRSVFVRGGRIGEVSDRPETPDDGAVIDCGGRTLMPGLIDAHVHVMVSELDIGRLKTMPATLAAVRAAPILSGMLDRGFTTVRDTGGADHGLKEAVASGPLRGPRLFIAGKAISQTGGHVDYRSPVEHGPATCGCCSGIDLLSHIADGVSDMLRGVREQLRRGADHIKLTVSGGIASPSDPFDSLQFTAEEIAAAVKAATDWGVYVCAHAYSAAAIRRALECGVRSIEHGNMIDAPVAALAAERGAFVVPTLATYESFDQHGAEYGMAAAALAKNAGVFDAGLKSLETCRSAGVELGFGTDLLGPFHALQGREFLIRGQAMPAADVIRSATIVNARLLRRENDLGRIAPGMIADLILVDGNPLDDLGLFQDGGAHIPLVIQDGRIVKDLGITAGKEK</sequence>
<dbReference type="Proteomes" id="UP000058074">
    <property type="component" value="Chromosome"/>
</dbReference>
<dbReference type="EMBL" id="CP012700">
    <property type="protein sequence ID" value="ALH79539.1"/>
    <property type="molecule type" value="Genomic_DNA"/>
</dbReference>
<evidence type="ECO:0000313" key="3">
    <source>
        <dbReference type="Proteomes" id="UP000058074"/>
    </source>
</evidence>
<evidence type="ECO:0000313" key="2">
    <source>
        <dbReference type="EMBL" id="ALH79539.1"/>
    </source>
</evidence>
<dbReference type="Gene3D" id="3.20.20.140">
    <property type="entry name" value="Metal-dependent hydrolases"/>
    <property type="match status" value="1"/>
</dbReference>
<dbReference type="PANTHER" id="PTHR43135">
    <property type="entry name" value="ALPHA-D-RIBOSE 1-METHYLPHOSPHONATE 5-TRIPHOSPHATE DIPHOSPHATASE"/>
    <property type="match status" value="1"/>
</dbReference>
<dbReference type="PANTHER" id="PTHR43135:SF3">
    <property type="entry name" value="ALPHA-D-RIBOSE 1-METHYLPHOSPHONATE 5-TRIPHOSPHATE DIPHOSPHATASE"/>
    <property type="match status" value="1"/>
</dbReference>
<dbReference type="AlphaFoldDB" id="A0A0N7GS26"/>